<proteinExistence type="inferred from homology"/>
<dbReference type="PANTHER" id="PTHR30258">
    <property type="entry name" value="TYPE II SECRETION SYSTEM PROTEIN GSPE-RELATED"/>
    <property type="match status" value="1"/>
</dbReference>
<feature type="domain" description="Bacterial type II secretion system protein E" evidence="4">
    <location>
        <begin position="22"/>
        <end position="380"/>
    </location>
</feature>
<organism evidence="5 6">
    <name type="scientific">Caulifigura coniformis</name>
    <dbReference type="NCBI Taxonomy" id="2527983"/>
    <lineage>
        <taxon>Bacteria</taxon>
        <taxon>Pseudomonadati</taxon>
        <taxon>Planctomycetota</taxon>
        <taxon>Planctomycetia</taxon>
        <taxon>Planctomycetales</taxon>
        <taxon>Planctomycetaceae</taxon>
        <taxon>Caulifigura</taxon>
    </lineage>
</organism>
<dbReference type="InParanoid" id="A0A517SAV7"/>
<dbReference type="CDD" id="cd01129">
    <property type="entry name" value="PulE-GspE-like"/>
    <property type="match status" value="1"/>
</dbReference>
<dbReference type="Pfam" id="PF00437">
    <property type="entry name" value="T2SSE"/>
    <property type="match status" value="1"/>
</dbReference>
<dbReference type="EMBL" id="CP036271">
    <property type="protein sequence ID" value="QDT53249.1"/>
    <property type="molecule type" value="Genomic_DNA"/>
</dbReference>
<comment type="similarity">
    <text evidence="1">Belongs to the GSP E family.</text>
</comment>
<dbReference type="Gene3D" id="3.40.50.300">
    <property type="entry name" value="P-loop containing nucleotide triphosphate hydrolases"/>
    <property type="match status" value="1"/>
</dbReference>
<dbReference type="GO" id="GO:0005524">
    <property type="term" value="F:ATP binding"/>
    <property type="evidence" value="ECO:0007669"/>
    <property type="project" value="UniProtKB-KW"/>
</dbReference>
<evidence type="ECO:0000256" key="2">
    <source>
        <dbReference type="ARBA" id="ARBA00022741"/>
    </source>
</evidence>
<dbReference type="InterPro" id="IPR001482">
    <property type="entry name" value="T2SS/T4SS_dom"/>
</dbReference>
<dbReference type="GO" id="GO:0016887">
    <property type="term" value="F:ATP hydrolysis activity"/>
    <property type="evidence" value="ECO:0007669"/>
    <property type="project" value="TreeGrafter"/>
</dbReference>
<dbReference type="Proteomes" id="UP000315700">
    <property type="component" value="Chromosome"/>
</dbReference>
<keyword evidence="2" id="KW-0547">Nucleotide-binding</keyword>
<dbReference type="SUPFAM" id="SSF52540">
    <property type="entry name" value="P-loop containing nucleoside triphosphate hydrolases"/>
    <property type="match status" value="1"/>
</dbReference>
<dbReference type="KEGG" id="ccos:Pan44_12650"/>
<protein>
    <submittedName>
        <fullName evidence="5">Type II secretion system protein E</fullName>
    </submittedName>
</protein>
<accession>A0A517SAV7</accession>
<dbReference type="GO" id="GO:0005886">
    <property type="term" value="C:plasma membrane"/>
    <property type="evidence" value="ECO:0007669"/>
    <property type="project" value="TreeGrafter"/>
</dbReference>
<sequence length="390" mass="41605">MDTSSPPALAAYRDRLSRQNLASEGFAVEFVDSLLAAAREAGASDLHLQPLDSGDSISVAWRLNGVLHPVATLPKGKQNVIARLKVVAGLLTYQTEKPQEGRIRTGADGVEMRLSTFPTIHGEKGVVRLFIADQTHHTLDQLGLTPDALAALKEQLSATSGVVLIAGPAGSGKTTTLYACLRHLAGGKPRRGMSSLEDPVEAVIPGVAQSQVKASSGFTYANALKSLLRQDPEVIMVGEIRDRETADMVFQASLSGHLVLTSFHAGSSAEAVSRLADMGIEPFVLRSGLRAIVTQRLLRKRCDCGARPDCDRCLGTEYSGRMVIAELARPDGPELRRAILDRNESREIEAAFVAAGMVPLRRRAEEAVKAGLTTPEEVVRVLGATSSVSA</sequence>
<dbReference type="AlphaFoldDB" id="A0A517SAV7"/>
<evidence type="ECO:0000256" key="3">
    <source>
        <dbReference type="ARBA" id="ARBA00022840"/>
    </source>
</evidence>
<dbReference type="Gene3D" id="3.30.450.90">
    <property type="match status" value="1"/>
</dbReference>
<dbReference type="RefSeq" id="WP_145028303.1">
    <property type="nucleotide sequence ID" value="NZ_CP036271.1"/>
</dbReference>
<name>A0A517SAV7_9PLAN</name>
<keyword evidence="3" id="KW-0067">ATP-binding</keyword>
<gene>
    <name evidence="5" type="primary">gspE_1</name>
    <name evidence="5" type="ORF">Pan44_12650</name>
</gene>
<dbReference type="PANTHER" id="PTHR30258:SF2">
    <property type="entry name" value="COMG OPERON PROTEIN 1"/>
    <property type="match status" value="1"/>
</dbReference>
<dbReference type="OrthoDB" id="244550at2"/>
<keyword evidence="6" id="KW-1185">Reference proteome</keyword>
<evidence type="ECO:0000313" key="5">
    <source>
        <dbReference type="EMBL" id="QDT53249.1"/>
    </source>
</evidence>
<evidence type="ECO:0000313" key="6">
    <source>
        <dbReference type="Proteomes" id="UP000315700"/>
    </source>
</evidence>
<evidence type="ECO:0000259" key="4">
    <source>
        <dbReference type="Pfam" id="PF00437"/>
    </source>
</evidence>
<reference evidence="5 6" key="1">
    <citation type="submission" date="2019-02" db="EMBL/GenBank/DDBJ databases">
        <title>Deep-cultivation of Planctomycetes and their phenomic and genomic characterization uncovers novel biology.</title>
        <authorList>
            <person name="Wiegand S."/>
            <person name="Jogler M."/>
            <person name="Boedeker C."/>
            <person name="Pinto D."/>
            <person name="Vollmers J."/>
            <person name="Rivas-Marin E."/>
            <person name="Kohn T."/>
            <person name="Peeters S.H."/>
            <person name="Heuer A."/>
            <person name="Rast P."/>
            <person name="Oberbeckmann S."/>
            <person name="Bunk B."/>
            <person name="Jeske O."/>
            <person name="Meyerdierks A."/>
            <person name="Storesund J.E."/>
            <person name="Kallscheuer N."/>
            <person name="Luecker S."/>
            <person name="Lage O.M."/>
            <person name="Pohl T."/>
            <person name="Merkel B.J."/>
            <person name="Hornburger P."/>
            <person name="Mueller R.-W."/>
            <person name="Bruemmer F."/>
            <person name="Labrenz M."/>
            <person name="Spormann A.M."/>
            <person name="Op den Camp H."/>
            <person name="Overmann J."/>
            <person name="Amann R."/>
            <person name="Jetten M.S.M."/>
            <person name="Mascher T."/>
            <person name="Medema M.H."/>
            <person name="Devos D.P."/>
            <person name="Kaster A.-K."/>
            <person name="Ovreas L."/>
            <person name="Rohde M."/>
            <person name="Galperin M.Y."/>
            <person name="Jogler C."/>
        </authorList>
    </citation>
    <scope>NUCLEOTIDE SEQUENCE [LARGE SCALE GENOMIC DNA]</scope>
    <source>
        <strain evidence="5 6">Pan44</strain>
    </source>
</reference>
<evidence type="ECO:0000256" key="1">
    <source>
        <dbReference type="ARBA" id="ARBA00006611"/>
    </source>
</evidence>
<dbReference type="InterPro" id="IPR027417">
    <property type="entry name" value="P-loop_NTPase"/>
</dbReference>